<name>A0A9N8HTA5_9STRA</name>
<evidence type="ECO:0000256" key="1">
    <source>
        <dbReference type="SAM" id="MobiDB-lite"/>
    </source>
</evidence>
<gene>
    <name evidence="2" type="ORF">SEMRO_1553_G281900.1</name>
</gene>
<dbReference type="EMBL" id="CAICTM010001551">
    <property type="protein sequence ID" value="CAB9524562.1"/>
    <property type="molecule type" value="Genomic_DNA"/>
</dbReference>
<feature type="compositionally biased region" description="Low complexity" evidence="1">
    <location>
        <begin position="48"/>
        <end position="57"/>
    </location>
</feature>
<reference evidence="2" key="1">
    <citation type="submission" date="2020-06" db="EMBL/GenBank/DDBJ databases">
        <authorList>
            <consortium name="Plant Systems Biology data submission"/>
        </authorList>
    </citation>
    <scope>NUCLEOTIDE SEQUENCE</scope>
    <source>
        <strain evidence="2">D6</strain>
    </source>
</reference>
<proteinExistence type="predicted"/>
<keyword evidence="3" id="KW-1185">Reference proteome</keyword>
<evidence type="ECO:0000313" key="2">
    <source>
        <dbReference type="EMBL" id="CAB9524562.1"/>
    </source>
</evidence>
<accession>A0A9N8HTA5</accession>
<organism evidence="2 3">
    <name type="scientific">Seminavis robusta</name>
    <dbReference type="NCBI Taxonomy" id="568900"/>
    <lineage>
        <taxon>Eukaryota</taxon>
        <taxon>Sar</taxon>
        <taxon>Stramenopiles</taxon>
        <taxon>Ochrophyta</taxon>
        <taxon>Bacillariophyta</taxon>
        <taxon>Bacillariophyceae</taxon>
        <taxon>Bacillariophycidae</taxon>
        <taxon>Naviculales</taxon>
        <taxon>Naviculaceae</taxon>
        <taxon>Seminavis</taxon>
    </lineage>
</organism>
<protein>
    <submittedName>
        <fullName evidence="2">Uncharacterized protein</fullName>
    </submittedName>
</protein>
<feature type="region of interest" description="Disordered" evidence="1">
    <location>
        <begin position="37"/>
        <end position="57"/>
    </location>
</feature>
<sequence>MNQVASSAETVLDQDFSSMDLDDMLGLEETPRFCLEKSSSFTSPNPPRQSSFRSQRSLPTRNVSFGKCEIRVYERILSLNLPTQIGGPSLGLGWGYIEKKSVDLDKFETKRAFQWSTLRRTPKDIVMSPEKREKMARKLGYSSHEIEQNIKLIRKVQKQREKTAIDALTRLM</sequence>
<dbReference type="AlphaFoldDB" id="A0A9N8HTA5"/>
<dbReference type="OrthoDB" id="46996at2759"/>
<comment type="caution">
    <text evidence="2">The sequence shown here is derived from an EMBL/GenBank/DDBJ whole genome shotgun (WGS) entry which is preliminary data.</text>
</comment>
<dbReference type="Proteomes" id="UP001153069">
    <property type="component" value="Unassembled WGS sequence"/>
</dbReference>
<evidence type="ECO:0000313" key="3">
    <source>
        <dbReference type="Proteomes" id="UP001153069"/>
    </source>
</evidence>